<reference evidence="3 4" key="1">
    <citation type="submission" date="2020-01" db="EMBL/GenBank/DDBJ databases">
        <title>Ponticoccus aerotolerans gen. nov., sp. nov., an anaerobic bacterium and proposal of Ponticoccusceae fam. nov., Ponticoccusles ord. nov. and Ponticoccuse classis nov. in the phylum Kiritimatiellaeota.</title>
        <authorList>
            <person name="Zhou L.Y."/>
            <person name="Du Z.J."/>
        </authorList>
    </citation>
    <scope>NUCLEOTIDE SEQUENCE [LARGE SCALE GENOMIC DNA]</scope>
    <source>
        <strain evidence="3 4">S-5007</strain>
    </source>
</reference>
<organism evidence="3 4">
    <name type="scientific">Tichowtungia aerotolerans</name>
    <dbReference type="NCBI Taxonomy" id="2697043"/>
    <lineage>
        <taxon>Bacteria</taxon>
        <taxon>Pseudomonadati</taxon>
        <taxon>Kiritimatiellota</taxon>
        <taxon>Tichowtungiia</taxon>
        <taxon>Tichowtungiales</taxon>
        <taxon>Tichowtungiaceae</taxon>
        <taxon>Tichowtungia</taxon>
    </lineage>
</organism>
<gene>
    <name evidence="3" type="ORF">GT409_15140</name>
</gene>
<accession>A0A6P1M9W9</accession>
<evidence type="ECO:0000256" key="1">
    <source>
        <dbReference type="SAM" id="SignalP"/>
    </source>
</evidence>
<dbReference type="Gene3D" id="2.160.20.10">
    <property type="entry name" value="Single-stranded right-handed beta-helix, Pectin lyase-like"/>
    <property type="match status" value="1"/>
</dbReference>
<protein>
    <recommendedName>
        <fullName evidence="2">Rhamnogalacturonase A/B/Epimerase-like pectate lyase domain-containing protein</fullName>
    </recommendedName>
</protein>
<sequence length="853" mass="92260">MNCKKIVLLLSFVAGIGFCAEDDFLLAGQLNGASFDLAWESTPNEMYLVYDTSDLNSAWQLHAYKFGSADTNLSFYSFSPYGAPRPAFLRVYQGGELLAVENCTRAVSSDNIEDGHHSNRYTSNPYTEYNDSTGWEVYVAAGDMWFDLPSAGADDVTVVTQGGILTNMVTGKRLDFTAVLRPPNDAQPVGAFWGLGLSYGTDEQWPASLISVELEDNGAARFYWDGELAATNWIPDRDARYVSITFNTVSKRAAVTVNGVEYFFATNAVYDTAAPVQMVMHAAKPAGDPALFRVDRYLTSALSTSQQRIVAETSVFNPLYFGADPTGTMDSAPAFEQMLEVLGSSRHSEIFIPAGTYLLNSPVDIPGIGNTSQYGMQIRGGGEEVTQLLVNNTSGGLRFAGTSISWMQLTVRDLSLVAMQPGIEYAFFMDLPPSGVTQNRNLNLINMNVRSSQPGDGNYFKTGCLVWNSWYPKFENIKVFADGSASNGNWSAQVGLDLEDCYNPMIGDCIFSGVATGIVYAAPYKFPEDGKVKNTLFDECSTGLLIDIGDPGDGWAEPAFHVNNCDFNFRDYGIYVNGMRQLFFSHNSFQCLDTQGSAFLGTGVARDFSPTDICLNYGYTAVIDHNFFSGPSTTNRIGVDVRSSSGYVSILGNQFDMEGAAVAYNTANPVFVRDNLYGGPQGVSATLRKYIAPSANEALLDGGFEAGFFDSDENGYEYRPSGTPWDFSGGAGCSEASTAFTSGNPAPPEGAQVLFLQNVGQASQALILEEGTYAVSFYAAQRLNSGAQTQQLQVLLGGVSGGTFQPTASGTYQPFEAVFTVPSQSIRALVLKGLGVTGYDVTVFVDEIRIVKQ</sequence>
<dbReference type="SUPFAM" id="SSF51126">
    <property type="entry name" value="Pectin lyase-like"/>
    <property type="match status" value="1"/>
</dbReference>
<evidence type="ECO:0000313" key="4">
    <source>
        <dbReference type="Proteomes" id="UP000464954"/>
    </source>
</evidence>
<keyword evidence="1" id="KW-0732">Signal</keyword>
<dbReference type="InterPro" id="IPR024535">
    <property type="entry name" value="RHGA/B-epi-like_pectate_lyase"/>
</dbReference>
<feature type="signal peptide" evidence="1">
    <location>
        <begin position="1"/>
        <end position="20"/>
    </location>
</feature>
<dbReference type="InterPro" id="IPR011050">
    <property type="entry name" value="Pectin_lyase_fold/virulence"/>
</dbReference>
<feature type="chain" id="PRO_5026806989" description="Rhamnogalacturonase A/B/Epimerase-like pectate lyase domain-containing protein" evidence="1">
    <location>
        <begin position="21"/>
        <end position="853"/>
    </location>
</feature>
<dbReference type="AlphaFoldDB" id="A0A6P1M9W9"/>
<dbReference type="Gene3D" id="2.60.120.260">
    <property type="entry name" value="Galactose-binding domain-like"/>
    <property type="match status" value="1"/>
</dbReference>
<dbReference type="RefSeq" id="WP_160629889.1">
    <property type="nucleotide sequence ID" value="NZ_CP047593.1"/>
</dbReference>
<dbReference type="Pfam" id="PF12708">
    <property type="entry name" value="Pect-lyase_RHGA_epim"/>
    <property type="match status" value="1"/>
</dbReference>
<dbReference type="Proteomes" id="UP000464954">
    <property type="component" value="Chromosome"/>
</dbReference>
<name>A0A6P1M9W9_9BACT</name>
<feature type="domain" description="Rhamnogalacturonase A/B/Epimerase-like pectate lyase" evidence="2">
    <location>
        <begin position="320"/>
        <end position="545"/>
    </location>
</feature>
<proteinExistence type="predicted"/>
<evidence type="ECO:0000259" key="2">
    <source>
        <dbReference type="Pfam" id="PF12708"/>
    </source>
</evidence>
<dbReference type="EMBL" id="CP047593">
    <property type="protein sequence ID" value="QHI70717.1"/>
    <property type="molecule type" value="Genomic_DNA"/>
</dbReference>
<evidence type="ECO:0000313" key="3">
    <source>
        <dbReference type="EMBL" id="QHI70717.1"/>
    </source>
</evidence>
<keyword evidence="4" id="KW-1185">Reference proteome</keyword>
<dbReference type="KEGG" id="taer:GT409_15140"/>
<dbReference type="InterPro" id="IPR012334">
    <property type="entry name" value="Pectin_lyas_fold"/>
</dbReference>